<dbReference type="AlphaFoldDB" id="A0A2T1DDW8"/>
<protein>
    <submittedName>
        <fullName evidence="1">Uncharacterized protein</fullName>
    </submittedName>
</protein>
<reference evidence="1 2" key="1">
    <citation type="submission" date="2018-02" db="EMBL/GenBank/DDBJ databases">
        <authorList>
            <person name="Cohen D.B."/>
            <person name="Kent A.D."/>
        </authorList>
    </citation>
    <scope>NUCLEOTIDE SEQUENCE [LARGE SCALE GENOMIC DNA]</scope>
    <source>
        <strain evidence="1 2">ULC007</strain>
    </source>
</reference>
<sequence length="310" mass="34923">MEWYGGVWKLSSVFYESIPASRSGAFFRHLQEMFEVHAPDEFLVDVGVDNCIRAIGYYCRILCQLENYGEPEFNQSICSVISTNYGREKVYGAAKAIYGIAKEVGYPLKVKVEDYDLYDADTDHAFLVSHAIYYALGDILKHHEFTKPAQRAAVDFYHSLIRFVIYSGTKNHKLIPSYVTSKLANLLSLILSQPTILTLPDRDDFRGREYLNESAPSIYEDEVNYLHLSQDLSLAAAPIEDLIEQLQNRGVTVEVAQKRVAEDLATQAQNNRTMQDKLVKWSQSLGDAAVSDVVKGIVKLAIRSLGIPLP</sequence>
<evidence type="ECO:0000313" key="1">
    <source>
        <dbReference type="EMBL" id="PSB18657.1"/>
    </source>
</evidence>
<proteinExistence type="predicted"/>
<evidence type="ECO:0000313" key="2">
    <source>
        <dbReference type="Proteomes" id="UP000238634"/>
    </source>
</evidence>
<keyword evidence="2" id="KW-1185">Reference proteome</keyword>
<comment type="caution">
    <text evidence="1">The sequence shown here is derived from an EMBL/GenBank/DDBJ whole genome shotgun (WGS) entry which is preliminary data.</text>
</comment>
<accession>A0A2T1DDW8</accession>
<dbReference type="Proteomes" id="UP000238634">
    <property type="component" value="Unassembled WGS sequence"/>
</dbReference>
<dbReference type="EMBL" id="PVWG01000015">
    <property type="protein sequence ID" value="PSB18657.1"/>
    <property type="molecule type" value="Genomic_DNA"/>
</dbReference>
<gene>
    <name evidence="1" type="ORF">C7B65_14105</name>
</gene>
<reference evidence="1 2" key="2">
    <citation type="submission" date="2018-03" db="EMBL/GenBank/DDBJ databases">
        <title>The ancient ancestry and fast evolution of plastids.</title>
        <authorList>
            <person name="Moore K.R."/>
            <person name="Magnabosco C."/>
            <person name="Momper L."/>
            <person name="Gold D.A."/>
            <person name="Bosak T."/>
            <person name="Fournier G.P."/>
        </authorList>
    </citation>
    <scope>NUCLEOTIDE SEQUENCE [LARGE SCALE GENOMIC DNA]</scope>
    <source>
        <strain evidence="1 2">ULC007</strain>
    </source>
</reference>
<organism evidence="1 2">
    <name type="scientific">Phormidesmis priestleyi ULC007</name>
    <dbReference type="NCBI Taxonomy" id="1920490"/>
    <lineage>
        <taxon>Bacteria</taxon>
        <taxon>Bacillati</taxon>
        <taxon>Cyanobacteriota</taxon>
        <taxon>Cyanophyceae</taxon>
        <taxon>Leptolyngbyales</taxon>
        <taxon>Leptolyngbyaceae</taxon>
        <taxon>Phormidesmis</taxon>
    </lineage>
</organism>
<name>A0A2T1DDW8_9CYAN</name>
<dbReference type="STRING" id="1920490.GCA_001895925_03028"/>